<organism evidence="3 4">
    <name type="scientific">Pelagerythrobacter marinus</name>
    <dbReference type="NCBI Taxonomy" id="538382"/>
    <lineage>
        <taxon>Bacteria</taxon>
        <taxon>Pseudomonadati</taxon>
        <taxon>Pseudomonadota</taxon>
        <taxon>Alphaproteobacteria</taxon>
        <taxon>Sphingomonadales</taxon>
        <taxon>Erythrobacteraceae</taxon>
        <taxon>Pelagerythrobacter</taxon>
    </lineage>
</organism>
<sequence length="247" mass="24298">MTTPAGTALAGRRAFVTGGSRGIGAAVAREGADVAITYAAARDAAEGVAGEIERLGRRALAIAADSRSAEALAAAIDRAAGAFGGIDILVNNAGIFAVGPVDALAIDDFDASLAINLRAPFVAVKAVLPHMGEGGRIIGIGSNLATQAPQPGLAAYAASKAGLAMMNRALARDLGPRGITVNTVHPGSTDTDMNPADGDHAPAQVARTALGRFGRPADVAAAVAYLAGPGATAVTGTSILVDNGANA</sequence>
<dbReference type="PRINTS" id="PR00081">
    <property type="entry name" value="GDHRDH"/>
</dbReference>
<comment type="similarity">
    <text evidence="1">Belongs to the short-chain dehydrogenases/reductases (SDR) family.</text>
</comment>
<dbReference type="EMBL" id="WTYO01000001">
    <property type="protein sequence ID" value="MXO67229.1"/>
    <property type="molecule type" value="Genomic_DNA"/>
</dbReference>
<dbReference type="InterPro" id="IPR036291">
    <property type="entry name" value="NAD(P)-bd_dom_sf"/>
</dbReference>
<evidence type="ECO:0000256" key="1">
    <source>
        <dbReference type="ARBA" id="ARBA00006484"/>
    </source>
</evidence>
<dbReference type="InterPro" id="IPR020904">
    <property type="entry name" value="Sc_DH/Rdtase_CS"/>
</dbReference>
<dbReference type="Proteomes" id="UP000444401">
    <property type="component" value="Unassembled WGS sequence"/>
</dbReference>
<evidence type="ECO:0000256" key="2">
    <source>
        <dbReference type="ARBA" id="ARBA00023002"/>
    </source>
</evidence>
<reference evidence="3 4" key="1">
    <citation type="submission" date="2019-12" db="EMBL/GenBank/DDBJ databases">
        <title>Genomic-based taxomic classification of the family Erythrobacteraceae.</title>
        <authorList>
            <person name="Xu L."/>
        </authorList>
    </citation>
    <scope>NUCLEOTIDE SEQUENCE [LARGE SCALE GENOMIC DNA]</scope>
    <source>
        <strain evidence="3 4">H32</strain>
    </source>
</reference>
<dbReference type="SUPFAM" id="SSF51735">
    <property type="entry name" value="NAD(P)-binding Rossmann-fold domains"/>
    <property type="match status" value="1"/>
</dbReference>
<dbReference type="PRINTS" id="PR00080">
    <property type="entry name" value="SDRFAMILY"/>
</dbReference>
<protein>
    <submittedName>
        <fullName evidence="3">SDR family oxidoreductase</fullName>
    </submittedName>
</protein>
<dbReference type="RefSeq" id="WP_160731913.1">
    <property type="nucleotide sequence ID" value="NZ_WTYO01000001.1"/>
</dbReference>
<gene>
    <name evidence="3" type="ORF">GRI72_00055</name>
</gene>
<comment type="caution">
    <text evidence="3">The sequence shown here is derived from an EMBL/GenBank/DDBJ whole genome shotgun (WGS) entry which is preliminary data.</text>
</comment>
<keyword evidence="4" id="KW-1185">Reference proteome</keyword>
<keyword evidence="2" id="KW-0560">Oxidoreductase</keyword>
<name>A0ABW9UTE1_9SPHN</name>
<evidence type="ECO:0000313" key="4">
    <source>
        <dbReference type="Proteomes" id="UP000444401"/>
    </source>
</evidence>
<accession>A0ABW9UTE1</accession>
<proteinExistence type="inferred from homology"/>
<evidence type="ECO:0000313" key="3">
    <source>
        <dbReference type="EMBL" id="MXO67229.1"/>
    </source>
</evidence>
<dbReference type="PANTHER" id="PTHR43639:SF1">
    <property type="entry name" value="SHORT-CHAIN DEHYDROGENASE_REDUCTASE FAMILY PROTEIN"/>
    <property type="match status" value="1"/>
</dbReference>
<dbReference type="Gene3D" id="3.40.50.720">
    <property type="entry name" value="NAD(P)-binding Rossmann-like Domain"/>
    <property type="match status" value="1"/>
</dbReference>
<dbReference type="PANTHER" id="PTHR43639">
    <property type="entry name" value="OXIDOREDUCTASE, SHORT-CHAIN DEHYDROGENASE/REDUCTASE FAMILY (AFU_ORTHOLOGUE AFUA_5G02870)"/>
    <property type="match status" value="1"/>
</dbReference>
<dbReference type="Pfam" id="PF13561">
    <property type="entry name" value="adh_short_C2"/>
    <property type="match status" value="1"/>
</dbReference>
<dbReference type="InterPro" id="IPR002347">
    <property type="entry name" value="SDR_fam"/>
</dbReference>
<dbReference type="PROSITE" id="PS00061">
    <property type="entry name" value="ADH_SHORT"/>
    <property type="match status" value="1"/>
</dbReference>